<dbReference type="InterPro" id="IPR003646">
    <property type="entry name" value="SH3-like_bac-type"/>
</dbReference>
<dbReference type="RefSeq" id="WP_222990552.1">
    <property type="nucleotide sequence ID" value="NZ_JAINVV010000006.1"/>
</dbReference>
<feature type="compositionally biased region" description="Basic residues" evidence="1">
    <location>
        <begin position="142"/>
        <end position="162"/>
    </location>
</feature>
<evidence type="ECO:0000256" key="1">
    <source>
        <dbReference type="SAM" id="MobiDB-lite"/>
    </source>
</evidence>
<organism evidence="3 4">
    <name type="scientific">Sphingomonas colocasiae</name>
    <dbReference type="NCBI Taxonomy" id="1848973"/>
    <lineage>
        <taxon>Bacteria</taxon>
        <taxon>Pseudomonadati</taxon>
        <taxon>Pseudomonadota</taxon>
        <taxon>Alphaproteobacteria</taxon>
        <taxon>Sphingomonadales</taxon>
        <taxon>Sphingomonadaceae</taxon>
        <taxon>Sphingomonas</taxon>
    </lineage>
</organism>
<dbReference type="Pfam" id="PF08239">
    <property type="entry name" value="SH3_3"/>
    <property type="match status" value="1"/>
</dbReference>
<name>A0ABS7PQ30_9SPHN</name>
<dbReference type="EMBL" id="JAINVV010000006">
    <property type="protein sequence ID" value="MBY8823445.1"/>
    <property type="molecule type" value="Genomic_DNA"/>
</dbReference>
<dbReference type="Proteomes" id="UP000706039">
    <property type="component" value="Unassembled WGS sequence"/>
</dbReference>
<dbReference type="Gene3D" id="2.30.30.40">
    <property type="entry name" value="SH3 Domains"/>
    <property type="match status" value="1"/>
</dbReference>
<proteinExistence type="predicted"/>
<feature type="domain" description="SH3b" evidence="2">
    <location>
        <begin position="52"/>
        <end position="101"/>
    </location>
</feature>
<comment type="caution">
    <text evidence="3">The sequence shown here is derived from an EMBL/GenBank/DDBJ whole genome shotgun (WGS) entry which is preliminary data.</text>
</comment>
<keyword evidence="4" id="KW-1185">Reference proteome</keyword>
<reference evidence="3 4" key="1">
    <citation type="submission" date="2021-08" db="EMBL/GenBank/DDBJ databases">
        <authorList>
            <person name="Tuo L."/>
        </authorList>
    </citation>
    <scope>NUCLEOTIDE SEQUENCE [LARGE SCALE GENOMIC DNA]</scope>
    <source>
        <strain evidence="3 4">JCM 31229</strain>
    </source>
</reference>
<feature type="region of interest" description="Disordered" evidence="1">
    <location>
        <begin position="136"/>
        <end position="167"/>
    </location>
</feature>
<protein>
    <submittedName>
        <fullName evidence="3">SH3 domain-containing protein</fullName>
    </submittedName>
</protein>
<sequence length="198" mass="19962">MAQSSGAGCFGWLIAGILGIAMISQCSSKQGSPTPDAPAAASGTQRYVDARSLNCRSGASASATPLRAFARGTPVTVTEEANSWSKIDGSPPCWVSSAFLSSSAPMSGTASSDAMPAAAAATAAGTAAGTVSYFTSQPQRAKATRSGKAKARKERSSTKRRSRGYDGGGCPCSGSRVCIGPRGGRYCITSGGNKRYGV</sequence>
<accession>A0ABS7PQ30</accession>
<evidence type="ECO:0000313" key="4">
    <source>
        <dbReference type="Proteomes" id="UP000706039"/>
    </source>
</evidence>
<gene>
    <name evidence="3" type="ORF">K7G82_14165</name>
</gene>
<evidence type="ECO:0000313" key="3">
    <source>
        <dbReference type="EMBL" id="MBY8823445.1"/>
    </source>
</evidence>
<evidence type="ECO:0000259" key="2">
    <source>
        <dbReference type="Pfam" id="PF08239"/>
    </source>
</evidence>